<feature type="domain" description="Rieske" evidence="5">
    <location>
        <begin position="10"/>
        <end position="115"/>
    </location>
</feature>
<protein>
    <submittedName>
        <fullName evidence="6">Rieske (2Fe-2S) protein</fullName>
    </submittedName>
</protein>
<dbReference type="CDD" id="cd03467">
    <property type="entry name" value="Rieske"/>
    <property type="match status" value="1"/>
</dbReference>
<evidence type="ECO:0000256" key="2">
    <source>
        <dbReference type="ARBA" id="ARBA00022723"/>
    </source>
</evidence>
<keyword evidence="2" id="KW-0479">Metal-binding</keyword>
<proteinExistence type="predicted"/>
<accession>A0A261VPL3</accession>
<dbReference type="Gene3D" id="2.102.10.10">
    <property type="entry name" value="Rieske [2Fe-2S] iron-sulphur domain"/>
    <property type="match status" value="1"/>
</dbReference>
<dbReference type="Pfam" id="PF00355">
    <property type="entry name" value="Rieske"/>
    <property type="match status" value="1"/>
</dbReference>
<dbReference type="PANTHER" id="PTHR40261">
    <property type="match status" value="1"/>
</dbReference>
<evidence type="ECO:0000256" key="4">
    <source>
        <dbReference type="ARBA" id="ARBA00023014"/>
    </source>
</evidence>
<dbReference type="RefSeq" id="WP_094806888.1">
    <property type="nucleotide sequence ID" value="NZ_NEVT01000006.1"/>
</dbReference>
<evidence type="ECO:0000313" key="6">
    <source>
        <dbReference type="EMBL" id="OZI76035.1"/>
    </source>
</evidence>
<dbReference type="SUPFAM" id="SSF50022">
    <property type="entry name" value="ISP domain"/>
    <property type="match status" value="1"/>
</dbReference>
<name>A0A261VPL3_9BORD</name>
<keyword evidence="4" id="KW-0411">Iron-sulfur</keyword>
<evidence type="ECO:0000256" key="3">
    <source>
        <dbReference type="ARBA" id="ARBA00023004"/>
    </source>
</evidence>
<dbReference type="AlphaFoldDB" id="A0A261VPL3"/>
<gene>
    <name evidence="6" type="ORF">CAL24_12675</name>
</gene>
<reference evidence="7" key="1">
    <citation type="submission" date="2017-05" db="EMBL/GenBank/DDBJ databases">
        <title>Complete and WGS of Bordetella genogroups.</title>
        <authorList>
            <person name="Spilker T."/>
            <person name="Lipuma J."/>
        </authorList>
    </citation>
    <scope>NUCLEOTIDE SEQUENCE [LARGE SCALE GENOMIC DNA]</scope>
    <source>
        <strain evidence="7">AU8256</strain>
    </source>
</reference>
<dbReference type="PROSITE" id="PS51296">
    <property type="entry name" value="RIESKE"/>
    <property type="match status" value="1"/>
</dbReference>
<dbReference type="EMBL" id="NEVT01000006">
    <property type="protein sequence ID" value="OZI76035.1"/>
    <property type="molecule type" value="Genomic_DNA"/>
</dbReference>
<keyword evidence="7" id="KW-1185">Reference proteome</keyword>
<dbReference type="Proteomes" id="UP000215633">
    <property type="component" value="Unassembled WGS sequence"/>
</dbReference>
<dbReference type="InterPro" id="IPR017941">
    <property type="entry name" value="Rieske_2Fe-2S"/>
</dbReference>
<dbReference type="GO" id="GO:0046872">
    <property type="term" value="F:metal ion binding"/>
    <property type="evidence" value="ECO:0007669"/>
    <property type="project" value="UniProtKB-KW"/>
</dbReference>
<dbReference type="PANTHER" id="PTHR40261:SF1">
    <property type="entry name" value="RIESKE DOMAIN-CONTAINING PROTEIN"/>
    <property type="match status" value="1"/>
</dbReference>
<evidence type="ECO:0000259" key="5">
    <source>
        <dbReference type="PROSITE" id="PS51296"/>
    </source>
</evidence>
<keyword evidence="3" id="KW-0408">Iron</keyword>
<evidence type="ECO:0000313" key="7">
    <source>
        <dbReference type="Proteomes" id="UP000215633"/>
    </source>
</evidence>
<organism evidence="6 7">
    <name type="scientific">Bordetella genomosp. 2</name>
    <dbReference type="NCBI Taxonomy" id="1983456"/>
    <lineage>
        <taxon>Bacteria</taxon>
        <taxon>Pseudomonadati</taxon>
        <taxon>Pseudomonadota</taxon>
        <taxon>Betaproteobacteria</taxon>
        <taxon>Burkholderiales</taxon>
        <taxon>Alcaligenaceae</taxon>
        <taxon>Bordetella</taxon>
    </lineage>
</organism>
<comment type="caution">
    <text evidence="6">The sequence shown here is derived from an EMBL/GenBank/DDBJ whole genome shotgun (WGS) entry which is preliminary data.</text>
</comment>
<dbReference type="GO" id="GO:0051537">
    <property type="term" value="F:2 iron, 2 sulfur cluster binding"/>
    <property type="evidence" value="ECO:0007669"/>
    <property type="project" value="UniProtKB-KW"/>
</dbReference>
<evidence type="ECO:0000256" key="1">
    <source>
        <dbReference type="ARBA" id="ARBA00022714"/>
    </source>
</evidence>
<keyword evidence="1" id="KW-0001">2Fe-2S</keyword>
<dbReference type="InterPro" id="IPR036922">
    <property type="entry name" value="Rieske_2Fe-2S_sf"/>
</dbReference>
<sequence length="137" mass="14367">MSAAVPPTAVRVCASAELADGGLGIKLPAADGDGRTTVFFIRYQGRVHGYLNRCAHVGVELDWEGSFFTRAGDLLMCARHGATYQPDTGLCVGGPCKNGRLVPLDVQERDAAVYWLPAGRIRPLPDGEAGDAATGPA</sequence>